<evidence type="ECO:0000256" key="8">
    <source>
        <dbReference type="PROSITE-ProRule" id="PRU01360"/>
    </source>
</evidence>
<comment type="caution">
    <text evidence="12">The sequence shown here is derived from an EMBL/GenBank/DDBJ whole genome shotgun (WGS) entry which is preliminary data.</text>
</comment>
<comment type="similarity">
    <text evidence="8 9">Belongs to the TonB-dependent receptor family.</text>
</comment>
<keyword evidence="2 8" id="KW-0813">Transport</keyword>
<dbReference type="PANTHER" id="PTHR30069:SF40">
    <property type="entry name" value="TONB-DEPENDENT RECEPTOR NMB0964-RELATED"/>
    <property type="match status" value="1"/>
</dbReference>
<accession>A0A4U1CB01</accession>
<protein>
    <submittedName>
        <fullName evidence="12">TonB-dependent receptor</fullName>
    </submittedName>
</protein>
<evidence type="ECO:0000256" key="3">
    <source>
        <dbReference type="ARBA" id="ARBA00022452"/>
    </source>
</evidence>
<dbReference type="InterPro" id="IPR037066">
    <property type="entry name" value="Plug_dom_sf"/>
</dbReference>
<evidence type="ECO:0000256" key="5">
    <source>
        <dbReference type="ARBA" id="ARBA00023077"/>
    </source>
</evidence>
<dbReference type="Gene3D" id="2.60.40.1120">
    <property type="entry name" value="Carboxypeptidase-like, regulatory domain"/>
    <property type="match status" value="1"/>
</dbReference>
<gene>
    <name evidence="12" type="ORF">FA046_04160</name>
</gene>
<dbReference type="InterPro" id="IPR012910">
    <property type="entry name" value="Plug_dom"/>
</dbReference>
<dbReference type="Proteomes" id="UP000308181">
    <property type="component" value="Unassembled WGS sequence"/>
</dbReference>
<dbReference type="EMBL" id="SWBP01000001">
    <property type="protein sequence ID" value="TKC00878.1"/>
    <property type="molecule type" value="Genomic_DNA"/>
</dbReference>
<dbReference type="PROSITE" id="PS52016">
    <property type="entry name" value="TONB_DEPENDENT_REC_3"/>
    <property type="match status" value="1"/>
</dbReference>
<dbReference type="OrthoDB" id="9795928at2"/>
<dbReference type="Pfam" id="PF00593">
    <property type="entry name" value="TonB_dep_Rec_b-barrel"/>
    <property type="match status" value="1"/>
</dbReference>
<dbReference type="GO" id="GO:0009279">
    <property type="term" value="C:cell outer membrane"/>
    <property type="evidence" value="ECO:0007669"/>
    <property type="project" value="UniProtKB-SubCell"/>
</dbReference>
<dbReference type="GO" id="GO:0015344">
    <property type="term" value="F:siderophore uptake transmembrane transporter activity"/>
    <property type="evidence" value="ECO:0007669"/>
    <property type="project" value="TreeGrafter"/>
</dbReference>
<dbReference type="SUPFAM" id="SSF56935">
    <property type="entry name" value="Porins"/>
    <property type="match status" value="1"/>
</dbReference>
<dbReference type="PANTHER" id="PTHR30069">
    <property type="entry name" value="TONB-DEPENDENT OUTER MEMBRANE RECEPTOR"/>
    <property type="match status" value="1"/>
</dbReference>
<keyword evidence="7 8" id="KW-0998">Cell outer membrane</keyword>
<keyword evidence="13" id="KW-1185">Reference proteome</keyword>
<keyword evidence="4 8" id="KW-0812">Transmembrane</keyword>
<keyword evidence="12" id="KW-0675">Receptor</keyword>
<dbReference type="AlphaFoldDB" id="A0A4U1CB01"/>
<feature type="domain" description="TonB-dependent receptor plug" evidence="11">
    <location>
        <begin position="127"/>
        <end position="226"/>
    </location>
</feature>
<evidence type="ECO:0000313" key="13">
    <source>
        <dbReference type="Proteomes" id="UP000308181"/>
    </source>
</evidence>
<evidence type="ECO:0000256" key="4">
    <source>
        <dbReference type="ARBA" id="ARBA00022692"/>
    </source>
</evidence>
<dbReference type="InterPro" id="IPR036942">
    <property type="entry name" value="Beta-barrel_TonB_sf"/>
</dbReference>
<sequence length="772" mass="86011">MVFLKKLISIAFIMLLGFSDVVFSQECDLMLFGAVKDAQSGDLLPGASLKLIDSKQQVVTDIDGHYHFEKLCKGDYTLEITYIGFQTVKQKISITKNTELDILLKVDASLLNEVVVAEKKTIEAPVQTKSVLSGKDLELTKGASLGEALKKIPGLSSIQTGPSISKPAIHGMHSNRVLIYNAGVRQEGQQWGAEHAPEIDPLIADQIVVLKGASAVVYGSDAIAGVILVEPQELQYGKGFNGEANLIGGSNNGQALFNVKVENSSSKNPNWSWRAYLTSQIAGNAKAPNYYLANTGYQQLNGAIMLGYKNKGFGTEIYASSFNSKLGVFRGAQIGSTTDLQNAIDGLRPLPDADFGYSIGRPYQLVSHSIIKLKSFFESKGLGTFELQYSFQQNNREEYDQIRASTGKDYQLRFELSTHNLDFHLDHKIGDKISGKVGATGVFQQNFYDGRFLVPFFNSAASGFYVLEKYRANKFEIEAGLRYDYKYMIARLRENPNVSTSPEIRPEFNFSQFSASLGTNYQIGNAVLANFTFSKGWRPPSINELFSFGTHQGSGTFEIGDRNLVEESAFNFSAGLKKEQGKFTFDVNAYLNLIDNYIYLKPSNELILTSRGAYPTFNYVQVNARFAGVDFLSGVQVSNRFQLLGKYSTVRAYDRNTNAHLEFIPADKFGLDAVFNFESIGKFKKSTLDFGVSHTTRQDRVLQAQDYAATPAAYTLFSMDLSTNINLFKKSLGFSLTVQNLTNQVYRDYLNRFRYFADEQGRNFIFRTKIPF</sequence>
<name>A0A4U1CB01_9SPHI</name>
<comment type="subcellular location">
    <subcellularLocation>
        <location evidence="1 8">Cell outer membrane</location>
        <topology evidence="1 8">Multi-pass membrane protein</topology>
    </subcellularLocation>
</comment>
<keyword evidence="6 8" id="KW-0472">Membrane</keyword>
<evidence type="ECO:0000256" key="2">
    <source>
        <dbReference type="ARBA" id="ARBA00022448"/>
    </source>
</evidence>
<feature type="domain" description="TonB-dependent receptor-like beta-barrel" evidence="10">
    <location>
        <begin position="301"/>
        <end position="741"/>
    </location>
</feature>
<evidence type="ECO:0000313" key="12">
    <source>
        <dbReference type="EMBL" id="TKC00878.1"/>
    </source>
</evidence>
<evidence type="ECO:0000259" key="11">
    <source>
        <dbReference type="Pfam" id="PF07715"/>
    </source>
</evidence>
<keyword evidence="5 9" id="KW-0798">TonB box</keyword>
<reference evidence="12 13" key="1">
    <citation type="submission" date="2019-04" db="EMBL/GenBank/DDBJ databases">
        <title>Pedobacter sp. AR-3-17 sp. nov., isolated from Arctic soil.</title>
        <authorList>
            <person name="Dahal R.H."/>
            <person name="Kim D.-U."/>
        </authorList>
    </citation>
    <scope>NUCLEOTIDE SEQUENCE [LARGE SCALE GENOMIC DNA]</scope>
    <source>
        <strain evidence="12 13">AR-3-17</strain>
    </source>
</reference>
<dbReference type="Pfam" id="PF13715">
    <property type="entry name" value="CarbopepD_reg_2"/>
    <property type="match status" value="1"/>
</dbReference>
<dbReference type="SUPFAM" id="SSF49464">
    <property type="entry name" value="Carboxypeptidase regulatory domain-like"/>
    <property type="match status" value="1"/>
</dbReference>
<evidence type="ECO:0000256" key="1">
    <source>
        <dbReference type="ARBA" id="ARBA00004571"/>
    </source>
</evidence>
<evidence type="ECO:0000256" key="6">
    <source>
        <dbReference type="ARBA" id="ARBA00023136"/>
    </source>
</evidence>
<dbReference type="InterPro" id="IPR008969">
    <property type="entry name" value="CarboxyPept-like_regulatory"/>
</dbReference>
<proteinExistence type="inferred from homology"/>
<evidence type="ECO:0000259" key="10">
    <source>
        <dbReference type="Pfam" id="PF00593"/>
    </source>
</evidence>
<evidence type="ECO:0000256" key="7">
    <source>
        <dbReference type="ARBA" id="ARBA00023237"/>
    </source>
</evidence>
<dbReference type="Gene3D" id="2.40.170.20">
    <property type="entry name" value="TonB-dependent receptor, beta-barrel domain"/>
    <property type="match status" value="1"/>
</dbReference>
<dbReference type="InterPro" id="IPR000531">
    <property type="entry name" value="Beta-barrel_TonB"/>
</dbReference>
<evidence type="ECO:0000256" key="9">
    <source>
        <dbReference type="RuleBase" id="RU003357"/>
    </source>
</evidence>
<dbReference type="Pfam" id="PF07715">
    <property type="entry name" value="Plug"/>
    <property type="match status" value="1"/>
</dbReference>
<dbReference type="GO" id="GO:0044718">
    <property type="term" value="P:siderophore transmembrane transport"/>
    <property type="evidence" value="ECO:0007669"/>
    <property type="project" value="TreeGrafter"/>
</dbReference>
<organism evidence="12 13">
    <name type="scientific">Pedobacter cryophilus</name>
    <dbReference type="NCBI Taxonomy" id="2571271"/>
    <lineage>
        <taxon>Bacteria</taxon>
        <taxon>Pseudomonadati</taxon>
        <taxon>Bacteroidota</taxon>
        <taxon>Sphingobacteriia</taxon>
        <taxon>Sphingobacteriales</taxon>
        <taxon>Sphingobacteriaceae</taxon>
        <taxon>Pedobacter</taxon>
    </lineage>
</organism>
<keyword evidence="3 8" id="KW-1134">Transmembrane beta strand</keyword>
<dbReference type="Gene3D" id="2.170.130.10">
    <property type="entry name" value="TonB-dependent receptor, plug domain"/>
    <property type="match status" value="1"/>
</dbReference>
<dbReference type="InterPro" id="IPR039426">
    <property type="entry name" value="TonB-dep_rcpt-like"/>
</dbReference>